<gene>
    <name evidence="1" type="ORF">AB3G39_15410</name>
</gene>
<protein>
    <submittedName>
        <fullName evidence="1">Class I SAM-dependent methyltransferase</fullName>
        <ecNumber evidence="1">2.1.1.222</ecNumber>
        <ecNumber evidence="1">2.1.1.64</ecNumber>
    </submittedName>
</protein>
<dbReference type="AlphaFoldDB" id="A0AB39WD11"/>
<dbReference type="CDD" id="cd02440">
    <property type="entry name" value="AdoMet_MTases"/>
    <property type="match status" value="1"/>
</dbReference>
<dbReference type="EC" id="2.1.1.222" evidence="1"/>
<dbReference type="Gene3D" id="3.40.50.150">
    <property type="entry name" value="Vaccinia Virus protein VP39"/>
    <property type="match status" value="1"/>
</dbReference>
<evidence type="ECO:0000313" key="1">
    <source>
        <dbReference type="EMBL" id="XDU98533.1"/>
    </source>
</evidence>
<dbReference type="GO" id="GO:0102208">
    <property type="term" value="F:2-polyprenyl-6-hydroxyphenol methylase activity"/>
    <property type="evidence" value="ECO:0007669"/>
    <property type="project" value="UniProtKB-EC"/>
</dbReference>
<dbReference type="SUPFAM" id="SSF53335">
    <property type="entry name" value="S-adenosyl-L-methionine-dependent methyltransferases"/>
    <property type="match status" value="1"/>
</dbReference>
<proteinExistence type="predicted"/>
<sequence>MIYHKECKVCKSEVTLINKTYNLGQCKNCKLIFCLTIYSQDQFIRVYDELYNEENAIYRNHAVVEYDMLLENKKIKVGYHRSRLLKKHILNGKCESVLEVGSGIGLIGSYIRNENKQIKYLGIEIDKESYQKSQFLKLNTINDDFTAIDTLEESFDVIMLWEVIEHLQDLKLFLELAYKKLNKNGKIILSTPNYNKIYNYPKREEDAIFQDKPPVHLNFFTKENITAIFEINHFFKCKATVKKFPYLEIKSKKFYIDFLKSMFNNYNGSTIYLEATKA</sequence>
<keyword evidence="1" id="KW-0489">Methyltransferase</keyword>
<organism evidence="1">
    <name type="scientific">Flavobacterium sp. WC2416</name>
    <dbReference type="NCBI Taxonomy" id="3234141"/>
    <lineage>
        <taxon>Bacteria</taxon>
        <taxon>Pseudomonadati</taxon>
        <taxon>Bacteroidota</taxon>
        <taxon>Flavobacteriia</taxon>
        <taxon>Flavobacteriales</taxon>
        <taxon>Flavobacteriaceae</taxon>
        <taxon>Flavobacterium</taxon>
    </lineage>
</organism>
<name>A0AB39WD11_9FLAO</name>
<dbReference type="EC" id="2.1.1.64" evidence="1"/>
<dbReference type="PANTHER" id="PTHR43861:SF6">
    <property type="entry name" value="METHYLTRANSFERASE TYPE 11"/>
    <property type="match status" value="1"/>
</dbReference>
<dbReference type="RefSeq" id="WP_369769496.1">
    <property type="nucleotide sequence ID" value="NZ_CP165626.1"/>
</dbReference>
<dbReference type="PANTHER" id="PTHR43861">
    <property type="entry name" value="TRANS-ACONITATE 2-METHYLTRANSFERASE-RELATED"/>
    <property type="match status" value="1"/>
</dbReference>
<dbReference type="Pfam" id="PF13489">
    <property type="entry name" value="Methyltransf_23"/>
    <property type="match status" value="1"/>
</dbReference>
<dbReference type="GO" id="GO:0032259">
    <property type="term" value="P:methylation"/>
    <property type="evidence" value="ECO:0007669"/>
    <property type="project" value="UniProtKB-KW"/>
</dbReference>
<dbReference type="InterPro" id="IPR029063">
    <property type="entry name" value="SAM-dependent_MTases_sf"/>
</dbReference>
<keyword evidence="1" id="KW-0808">Transferase</keyword>
<reference evidence="1" key="1">
    <citation type="submission" date="2024-07" db="EMBL/GenBank/DDBJ databases">
        <authorList>
            <person name="Biller S.J."/>
        </authorList>
    </citation>
    <scope>NUCLEOTIDE SEQUENCE</scope>
    <source>
        <strain evidence="1">WC2416</strain>
    </source>
</reference>
<accession>A0AB39WD11</accession>
<dbReference type="EMBL" id="CP165626">
    <property type="protein sequence ID" value="XDU98533.1"/>
    <property type="molecule type" value="Genomic_DNA"/>
</dbReference>
<dbReference type="GO" id="GO:0061542">
    <property type="term" value="F:3-demethylubiquinol 3-O-methyltransferase activity"/>
    <property type="evidence" value="ECO:0007669"/>
    <property type="project" value="UniProtKB-EC"/>
</dbReference>